<reference evidence="2 3" key="1">
    <citation type="submission" date="2024-02" db="EMBL/GenBank/DDBJ databases">
        <title>De novo assembly and annotation of 12 fungi associated with fruit tree decline syndrome in Ontario, Canada.</title>
        <authorList>
            <person name="Sulman M."/>
            <person name="Ellouze W."/>
            <person name="Ilyukhin E."/>
        </authorList>
    </citation>
    <scope>NUCLEOTIDE SEQUENCE [LARGE SCALE GENOMIC DNA]</scope>
    <source>
        <strain evidence="2 3">M11/M66-122</strain>
    </source>
</reference>
<feature type="region of interest" description="Disordered" evidence="1">
    <location>
        <begin position="198"/>
        <end position="230"/>
    </location>
</feature>
<accession>A0AAN9V4D5</accession>
<feature type="region of interest" description="Disordered" evidence="1">
    <location>
        <begin position="53"/>
        <end position="91"/>
    </location>
</feature>
<gene>
    <name evidence="2" type="ORF">SLS62_003837</name>
</gene>
<dbReference type="AlphaFoldDB" id="A0AAN9V4D5"/>
<comment type="caution">
    <text evidence="2">The sequence shown here is derived from an EMBL/GenBank/DDBJ whole genome shotgun (WGS) entry which is preliminary data.</text>
</comment>
<sequence length="462" mass="52533">MVSTSVASSDEDPFALEWYLELPKQRSLSLSSASSGEDPFRLEKYVRPTSMVDRKIGTRGLSSSFTSNIGSRRRGQKTPTRTDRASKASDDSRKKVIYSWLETTNEPASPKYFQTPKRDRSQTPTTMSTVRSKSDYDREPIRTYATPANISFAALSESPLSRTPTAPESYELNFLNYVQFFNNRPLYRCLDDDQPEGEFFKREPKRPSSAVKSADGIPPIDPVSHKRQDVHDRMMANMAEAMGESGAAYSDSEYSEEQEEKRQPEAIHKFWDHVRLQLWISEEELDRIGEEESEEQKEEEGQEEGQAQEQAQGVSVPSSPTTKTQKTNVPRTPSPTPWVMMAAPTKWSYTSSMDRGNIYLGEHYPLVPYPPSRPRSLGGTDTDKKTKVEGPIINSKSGAAWEAHQQQARQKELMMAAKYSDYLDYKKDHEQTTEKMASFDEFLATFSPTKAPHRARPRRPTF</sequence>
<feature type="compositionally biased region" description="Polar residues" evidence="1">
    <location>
        <begin position="122"/>
        <end position="131"/>
    </location>
</feature>
<dbReference type="Proteomes" id="UP001320420">
    <property type="component" value="Unassembled WGS sequence"/>
</dbReference>
<feature type="region of interest" description="Disordered" evidence="1">
    <location>
        <begin position="244"/>
        <end position="263"/>
    </location>
</feature>
<protein>
    <submittedName>
        <fullName evidence="2">Uncharacterized protein</fullName>
    </submittedName>
</protein>
<name>A0AAN9V4D5_9PEZI</name>
<feature type="compositionally biased region" description="Low complexity" evidence="1">
    <location>
        <begin position="304"/>
        <end position="313"/>
    </location>
</feature>
<evidence type="ECO:0000256" key="1">
    <source>
        <dbReference type="SAM" id="MobiDB-lite"/>
    </source>
</evidence>
<feature type="region of interest" description="Disordered" evidence="1">
    <location>
        <begin position="108"/>
        <end position="140"/>
    </location>
</feature>
<feature type="region of interest" description="Disordered" evidence="1">
    <location>
        <begin position="287"/>
        <end position="338"/>
    </location>
</feature>
<feature type="compositionally biased region" description="Acidic residues" evidence="1">
    <location>
        <begin position="287"/>
        <end position="303"/>
    </location>
</feature>
<proteinExistence type="predicted"/>
<evidence type="ECO:0000313" key="2">
    <source>
        <dbReference type="EMBL" id="KAK7754259.1"/>
    </source>
</evidence>
<dbReference type="EMBL" id="JAKJXP020000022">
    <property type="protein sequence ID" value="KAK7754259.1"/>
    <property type="molecule type" value="Genomic_DNA"/>
</dbReference>
<feature type="compositionally biased region" description="Basic and acidic residues" evidence="1">
    <location>
        <begin position="80"/>
        <end position="91"/>
    </location>
</feature>
<evidence type="ECO:0000313" key="3">
    <source>
        <dbReference type="Proteomes" id="UP001320420"/>
    </source>
</evidence>
<feature type="compositionally biased region" description="Polar residues" evidence="1">
    <location>
        <begin position="60"/>
        <end position="70"/>
    </location>
</feature>
<feature type="region of interest" description="Disordered" evidence="1">
    <location>
        <begin position="370"/>
        <end position="400"/>
    </location>
</feature>
<organism evidence="2 3">
    <name type="scientific">Diatrype stigma</name>
    <dbReference type="NCBI Taxonomy" id="117547"/>
    <lineage>
        <taxon>Eukaryota</taxon>
        <taxon>Fungi</taxon>
        <taxon>Dikarya</taxon>
        <taxon>Ascomycota</taxon>
        <taxon>Pezizomycotina</taxon>
        <taxon>Sordariomycetes</taxon>
        <taxon>Xylariomycetidae</taxon>
        <taxon>Xylariales</taxon>
        <taxon>Diatrypaceae</taxon>
        <taxon>Diatrype</taxon>
    </lineage>
</organism>
<keyword evidence="3" id="KW-1185">Reference proteome</keyword>
<feature type="compositionally biased region" description="Polar residues" evidence="1">
    <location>
        <begin position="315"/>
        <end position="331"/>
    </location>
</feature>